<keyword evidence="1" id="KW-0472">Membrane</keyword>
<dbReference type="OrthoDB" id="115726at2"/>
<feature type="transmembrane region" description="Helical" evidence="1">
    <location>
        <begin position="203"/>
        <end position="224"/>
    </location>
</feature>
<dbReference type="RefSeq" id="WP_156185834.1">
    <property type="nucleotide sequence ID" value="NZ_JACHEK010000003.1"/>
</dbReference>
<dbReference type="AlphaFoldDB" id="A0A841JXN4"/>
<evidence type="ECO:0000313" key="3">
    <source>
        <dbReference type="Proteomes" id="UP000538666"/>
    </source>
</evidence>
<feature type="transmembrane region" description="Helical" evidence="1">
    <location>
        <begin position="70"/>
        <end position="87"/>
    </location>
</feature>
<feature type="transmembrane region" description="Helical" evidence="1">
    <location>
        <begin position="245"/>
        <end position="264"/>
    </location>
</feature>
<gene>
    <name evidence="2" type="ORF">HNQ77_001700</name>
</gene>
<keyword evidence="1" id="KW-0812">Transmembrane</keyword>
<protein>
    <submittedName>
        <fullName evidence="2">Uncharacterized protein</fullName>
    </submittedName>
</protein>
<keyword evidence="1" id="KW-1133">Transmembrane helix</keyword>
<proteinExistence type="predicted"/>
<accession>A0A841JXN4</accession>
<keyword evidence="3" id="KW-1185">Reference proteome</keyword>
<feature type="transmembrane region" description="Helical" evidence="1">
    <location>
        <begin position="99"/>
        <end position="118"/>
    </location>
</feature>
<feature type="transmembrane region" description="Helical" evidence="1">
    <location>
        <begin position="176"/>
        <end position="197"/>
    </location>
</feature>
<organism evidence="2 3">
    <name type="scientific">Silvibacterium bohemicum</name>
    <dbReference type="NCBI Taxonomy" id="1577686"/>
    <lineage>
        <taxon>Bacteria</taxon>
        <taxon>Pseudomonadati</taxon>
        <taxon>Acidobacteriota</taxon>
        <taxon>Terriglobia</taxon>
        <taxon>Terriglobales</taxon>
        <taxon>Acidobacteriaceae</taxon>
        <taxon>Silvibacterium</taxon>
    </lineage>
</organism>
<feature type="transmembrane region" description="Helical" evidence="1">
    <location>
        <begin position="138"/>
        <end position="155"/>
    </location>
</feature>
<evidence type="ECO:0000256" key="1">
    <source>
        <dbReference type="SAM" id="Phobius"/>
    </source>
</evidence>
<name>A0A841JXN4_9BACT</name>
<comment type="caution">
    <text evidence="2">The sequence shown here is derived from an EMBL/GenBank/DDBJ whole genome shotgun (WGS) entry which is preliminary data.</text>
</comment>
<evidence type="ECO:0000313" key="2">
    <source>
        <dbReference type="EMBL" id="MBB6143751.1"/>
    </source>
</evidence>
<dbReference type="EMBL" id="JACHEK010000003">
    <property type="protein sequence ID" value="MBB6143751.1"/>
    <property type="molecule type" value="Genomic_DNA"/>
</dbReference>
<reference evidence="2 3" key="1">
    <citation type="submission" date="2020-08" db="EMBL/GenBank/DDBJ databases">
        <title>Genomic Encyclopedia of Type Strains, Phase IV (KMG-IV): sequencing the most valuable type-strain genomes for metagenomic binning, comparative biology and taxonomic classification.</title>
        <authorList>
            <person name="Goeker M."/>
        </authorList>
    </citation>
    <scope>NUCLEOTIDE SEQUENCE [LARGE SCALE GENOMIC DNA]</scope>
    <source>
        <strain evidence="2 3">DSM 103733</strain>
    </source>
</reference>
<dbReference type="Proteomes" id="UP000538666">
    <property type="component" value="Unassembled WGS sequence"/>
</dbReference>
<sequence>MAPENQQSTQPSPRDNAMMLGALGILAYAASMMTHEALGHGGYCLALGGHNVMLTGWADGCSVHPPGIEAAGPAVQFGAGLLVWLVLHRLSPGAARLRYFFWLYMVFNLLVSSGYVAFSGVTDFGDAAVIISGLHAHIVWRGVLILFGVVVYFLSMRATALEFKRFAGLDDGSRRLFRLVWIPYVTAGAFACCAGALNRTMGHGTAIGLAAASSFGGGLGMLWLPDMQRGMAVSAPAPSVYLSWSAAWAVAAAVVVVAFLFFIGPGLK</sequence>